<name>A0A8X6XSA6_9ARAC</name>
<feature type="region of interest" description="Disordered" evidence="1">
    <location>
        <begin position="184"/>
        <end position="216"/>
    </location>
</feature>
<feature type="region of interest" description="Disordered" evidence="1">
    <location>
        <begin position="1"/>
        <end position="23"/>
    </location>
</feature>
<dbReference type="AlphaFoldDB" id="A0A8X6XSA6"/>
<accession>A0A8X6XSA6</accession>
<evidence type="ECO:0000256" key="1">
    <source>
        <dbReference type="SAM" id="MobiDB-lite"/>
    </source>
</evidence>
<evidence type="ECO:0000313" key="2">
    <source>
        <dbReference type="EMBL" id="GFY58599.1"/>
    </source>
</evidence>
<dbReference type="Proteomes" id="UP000886998">
    <property type="component" value="Unassembled WGS sequence"/>
</dbReference>
<comment type="caution">
    <text evidence="2">The sequence shown here is derived from an EMBL/GenBank/DDBJ whole genome shotgun (WGS) entry which is preliminary data.</text>
</comment>
<proteinExistence type="predicted"/>
<protein>
    <submittedName>
        <fullName evidence="2">Uncharacterized protein</fullName>
    </submittedName>
</protein>
<keyword evidence="3" id="KW-1185">Reference proteome</keyword>
<evidence type="ECO:0000313" key="3">
    <source>
        <dbReference type="Proteomes" id="UP000886998"/>
    </source>
</evidence>
<sequence length="216" mass="23500">MDLNFDTLLDMEPRTPTRPSTPTPTKICSQLSATCQGSGPVLNICKRTTVYHRYAGSLWNLRPGQSLCEGAPQQTLRVHRSASSSGKCEFSSLSLSPCVIDGCPHHDIPASIPIINISGTQDNSNDNFIMKTEKSLTTKRKEKSDGLITPPSSKISKFNDIQPNFQIELANKFNVLSQETAENLTTDSASTTIPNTVNAPLPNENTLNAPTLNQTL</sequence>
<reference evidence="2" key="1">
    <citation type="submission" date="2020-08" db="EMBL/GenBank/DDBJ databases">
        <title>Multicomponent nature underlies the extraordinary mechanical properties of spider dragline silk.</title>
        <authorList>
            <person name="Kono N."/>
            <person name="Nakamura H."/>
            <person name="Mori M."/>
            <person name="Yoshida Y."/>
            <person name="Ohtoshi R."/>
            <person name="Malay A.D."/>
            <person name="Moran D.A.P."/>
            <person name="Tomita M."/>
            <person name="Numata K."/>
            <person name="Arakawa K."/>
        </authorList>
    </citation>
    <scope>NUCLEOTIDE SEQUENCE</scope>
</reference>
<dbReference type="EMBL" id="BMAV01012174">
    <property type="protein sequence ID" value="GFY58599.1"/>
    <property type="molecule type" value="Genomic_DNA"/>
</dbReference>
<organism evidence="2 3">
    <name type="scientific">Trichonephila inaurata madagascariensis</name>
    <dbReference type="NCBI Taxonomy" id="2747483"/>
    <lineage>
        <taxon>Eukaryota</taxon>
        <taxon>Metazoa</taxon>
        <taxon>Ecdysozoa</taxon>
        <taxon>Arthropoda</taxon>
        <taxon>Chelicerata</taxon>
        <taxon>Arachnida</taxon>
        <taxon>Araneae</taxon>
        <taxon>Araneomorphae</taxon>
        <taxon>Entelegynae</taxon>
        <taxon>Araneoidea</taxon>
        <taxon>Nephilidae</taxon>
        <taxon>Trichonephila</taxon>
        <taxon>Trichonephila inaurata</taxon>
    </lineage>
</organism>
<gene>
    <name evidence="2" type="ORF">TNIN_487371</name>
</gene>